<reference evidence="1" key="1">
    <citation type="submission" date="2023-07" db="EMBL/GenBank/DDBJ databases">
        <title>AMR profile of multidrug- resistance Chryseobacterium gambrini related strain.</title>
        <authorList>
            <person name="Kirdat K."/>
            <person name="Bhatt A."/>
            <person name="Kuyare S."/>
            <person name="Yadav A."/>
        </authorList>
    </citation>
    <scope>NUCLEOTIDE SEQUENCE</scope>
    <source>
        <strain evidence="1">APV-1</strain>
    </source>
</reference>
<proteinExistence type="predicted"/>
<dbReference type="EMBL" id="JAULSJ010000056">
    <property type="protein sequence ID" value="MDO3427246.1"/>
    <property type="molecule type" value="Genomic_DNA"/>
</dbReference>
<organism evidence="1 2">
    <name type="scientific">Chryseobacterium urinae</name>
    <dbReference type="NCBI Taxonomy" id="3058400"/>
    <lineage>
        <taxon>Bacteria</taxon>
        <taxon>Pseudomonadati</taxon>
        <taxon>Bacteroidota</taxon>
        <taxon>Flavobacteriia</taxon>
        <taxon>Flavobacteriales</taxon>
        <taxon>Weeksellaceae</taxon>
        <taxon>Chryseobacterium group</taxon>
        <taxon>Chryseobacterium</taxon>
    </lineage>
</organism>
<gene>
    <name evidence="1" type="ORF">QWT87_20400</name>
</gene>
<accession>A0ABT8U854</accession>
<name>A0ABT8U854_9FLAO</name>
<evidence type="ECO:0000313" key="1">
    <source>
        <dbReference type="EMBL" id="MDO3427246.1"/>
    </source>
</evidence>
<protein>
    <submittedName>
        <fullName evidence="1">Uncharacterized protein</fullName>
    </submittedName>
</protein>
<evidence type="ECO:0000313" key="2">
    <source>
        <dbReference type="Proteomes" id="UP001168128"/>
    </source>
</evidence>
<sequence>MRTNISNFKNLKRSDFKNLLDFTDKNFKGAYKELIEIKINDKTDVSKLKEKLNKLRLLESFYLLNLCLPLKEYENIDFLISLFFTDEYENFSDEISFDFKLKFDLLKKEILRESRQKNPLFKKEIVFKMFISENLKNIEALHRVLLDIQLSGKELKKEYKLLYELYIYLNKSINAKIPNFEINIEKFKTKDVKFIELEILTKFWEKEIISKLSSSSSSDHNLKLILAQYIFRDYLFNKRDALVIDVIATNNYIKVFKELDEINKNWKYEFCLYLYELCFRNIIKVKSSDDVTYFLSVIFNSFSGFSFSSIELRVLNYRNQDENDWYNFIKNDVKNI</sequence>
<comment type="caution">
    <text evidence="1">The sequence shown here is derived from an EMBL/GenBank/DDBJ whole genome shotgun (WGS) entry which is preliminary data.</text>
</comment>
<dbReference type="Proteomes" id="UP001168128">
    <property type="component" value="Unassembled WGS sequence"/>
</dbReference>
<dbReference type="RefSeq" id="WP_302718504.1">
    <property type="nucleotide sequence ID" value="NZ_JAULSJ010000056.1"/>
</dbReference>
<keyword evidence="2" id="KW-1185">Reference proteome</keyword>